<dbReference type="EMBL" id="JBHUDK010000015">
    <property type="protein sequence ID" value="MFD1600478.1"/>
    <property type="molecule type" value="Genomic_DNA"/>
</dbReference>
<proteinExistence type="predicted"/>
<name>A0ABD6CT41_9EURY</name>
<evidence type="ECO:0000313" key="2">
    <source>
        <dbReference type="Proteomes" id="UP001597085"/>
    </source>
</evidence>
<accession>A0ABD6CT41</accession>
<keyword evidence="2" id="KW-1185">Reference proteome</keyword>
<evidence type="ECO:0000313" key="1">
    <source>
        <dbReference type="EMBL" id="MFD1600478.1"/>
    </source>
</evidence>
<organism evidence="1 2">
    <name type="scientific">Halobellus rarus</name>
    <dbReference type="NCBI Taxonomy" id="1126237"/>
    <lineage>
        <taxon>Archaea</taxon>
        <taxon>Methanobacteriati</taxon>
        <taxon>Methanobacteriota</taxon>
        <taxon>Stenosarchaea group</taxon>
        <taxon>Halobacteria</taxon>
        <taxon>Halobacteriales</taxon>
        <taxon>Haloferacaceae</taxon>
        <taxon>Halobellus</taxon>
    </lineage>
</organism>
<dbReference type="AlphaFoldDB" id="A0ABD6CT41"/>
<sequence length="287" mass="33121">MATYRFAVNKPNRTLINYNTVRAAELKSIYTSLISDRTVQNIVSDFAHKNEDNVRDCIDFLHGVDLVERDGDDRVVSQLNREIFPELPFEPRLLYHLRQQPHPKNHLTRIQNVALDTADRSCTLDVLLPQVKGSLDQYDFSWNETKLRMWRALSTQLGLVSETETRGVILSPCRRLLYDLFDLHTRQEDTTDLYSALSWVEDNFFDVFETTTGTPRVHPAMSDVLQNMESENVLEFRGLSDAKSEVTLPQSVHTQTSRSVSDYDLNSMPDSPAYQYPLTQFKQVITQ</sequence>
<protein>
    <submittedName>
        <fullName evidence="1">Uncharacterized protein</fullName>
    </submittedName>
</protein>
<comment type="caution">
    <text evidence="1">The sequence shown here is derived from an EMBL/GenBank/DDBJ whole genome shotgun (WGS) entry which is preliminary data.</text>
</comment>
<reference evidence="1 2" key="1">
    <citation type="journal article" date="2019" name="Int. J. Syst. Evol. Microbiol.">
        <title>The Global Catalogue of Microorganisms (GCM) 10K type strain sequencing project: providing services to taxonomists for standard genome sequencing and annotation.</title>
        <authorList>
            <consortium name="The Broad Institute Genomics Platform"/>
            <consortium name="The Broad Institute Genome Sequencing Center for Infectious Disease"/>
            <person name="Wu L."/>
            <person name="Ma J."/>
        </authorList>
    </citation>
    <scope>NUCLEOTIDE SEQUENCE [LARGE SCALE GENOMIC DNA]</scope>
    <source>
        <strain evidence="1 2">CGMCC 1.12121</strain>
    </source>
</reference>
<dbReference type="RefSeq" id="WP_256422218.1">
    <property type="nucleotide sequence ID" value="NZ_JANHDI010000011.1"/>
</dbReference>
<dbReference type="Proteomes" id="UP001597085">
    <property type="component" value="Unassembled WGS sequence"/>
</dbReference>
<gene>
    <name evidence="1" type="ORF">ACFSBX_16155</name>
</gene>